<dbReference type="RefSeq" id="WP_330500517.1">
    <property type="nucleotide sequence ID" value="NZ_JAZDWZ010000002.1"/>
</dbReference>
<comment type="caution">
    <text evidence="9">The sequence shown here is derived from an EMBL/GenBank/DDBJ whole genome shotgun (WGS) entry which is preliminary data.</text>
</comment>
<keyword evidence="4 8" id="KW-0406">Ion transport</keyword>
<dbReference type="EMBL" id="JAZDWZ010000002">
    <property type="protein sequence ID" value="MEE3928104.1"/>
    <property type="molecule type" value="Genomic_DNA"/>
</dbReference>
<evidence type="ECO:0000256" key="1">
    <source>
        <dbReference type="ARBA" id="ARBA00004370"/>
    </source>
</evidence>
<dbReference type="HAMAP" id="MF_01416">
    <property type="entry name" value="ATP_synth_delta_bact"/>
    <property type="match status" value="1"/>
</dbReference>
<evidence type="ECO:0000256" key="6">
    <source>
        <dbReference type="ARBA" id="ARBA00023196"/>
    </source>
</evidence>
<dbReference type="PRINTS" id="PR00125">
    <property type="entry name" value="ATPASEDELTA"/>
</dbReference>
<evidence type="ECO:0000256" key="7">
    <source>
        <dbReference type="ARBA" id="ARBA00023310"/>
    </source>
</evidence>
<evidence type="ECO:0000313" key="9">
    <source>
        <dbReference type="EMBL" id="MEE3928104.1"/>
    </source>
</evidence>
<keyword evidence="8" id="KW-1003">Cell membrane</keyword>
<accession>A0ABU7MKP9</accession>
<keyword evidence="3 8" id="KW-0375">Hydrogen ion transport</keyword>
<keyword evidence="10" id="KW-1185">Reference proteome</keyword>
<dbReference type="NCBIfam" id="TIGR01145">
    <property type="entry name" value="ATP_synt_delta"/>
    <property type="match status" value="1"/>
</dbReference>
<comment type="function">
    <text evidence="8">F(1)F(0) ATP synthase produces ATP from ADP in the presence of a proton or sodium gradient. F-type ATPases consist of two structural domains, F(1) containing the extramembraneous catalytic core and F(0) containing the membrane proton channel, linked together by a central stalk and a peripheral stalk. During catalysis, ATP synthesis in the catalytic domain of F(1) is coupled via a rotary mechanism of the central stalk subunits to proton translocation.</text>
</comment>
<dbReference type="PROSITE" id="PS00389">
    <property type="entry name" value="ATPASE_DELTA"/>
    <property type="match status" value="1"/>
</dbReference>
<keyword evidence="6 8" id="KW-0139">CF(1)</keyword>
<dbReference type="InterPro" id="IPR020781">
    <property type="entry name" value="ATPase_OSCP/d_CS"/>
</dbReference>
<dbReference type="Proteomes" id="UP001344817">
    <property type="component" value="Unassembled WGS sequence"/>
</dbReference>
<dbReference type="InterPro" id="IPR026015">
    <property type="entry name" value="ATP_synth_OSCP/delta_N_sf"/>
</dbReference>
<reference evidence="9" key="1">
    <citation type="submission" date="2024-01" db="EMBL/GenBank/DDBJ databases">
        <title>Genome sequence of Mycoplasma ciconiae type strain DSM 25251.</title>
        <authorList>
            <person name="Spergser J."/>
        </authorList>
    </citation>
    <scope>NUCLEOTIDE SEQUENCE [LARGE SCALE GENOMIC DNA]</scope>
    <source>
        <strain evidence="9">DSM 25251</strain>
    </source>
</reference>
<comment type="function">
    <text evidence="8">This protein is part of the stalk that links CF(0) to CF(1). It either transmits conformational changes from CF(0) to CF(1) or is implicated in proton conduction.</text>
</comment>
<dbReference type="Pfam" id="PF00213">
    <property type="entry name" value="OSCP"/>
    <property type="match status" value="1"/>
</dbReference>
<evidence type="ECO:0000256" key="5">
    <source>
        <dbReference type="ARBA" id="ARBA00023136"/>
    </source>
</evidence>
<sequence length="182" mass="21263">MYKNNSNPIGYAIALYELVKESKLFEQTHKEANDFKNIIITHPKMIFYLNNSSIPNQNKFEFLDKILKGYSKDFINLIKVCIQRKEAFLIKRVMIEYLKMSNVKLNIQFAKITVAKPISDKDIIKIKSKLEQIYGKTIELKTEIDPSLISGYKIQIGSEIIQNNIQDQLLKLKNYIIKDKEV</sequence>
<organism evidence="9 10">
    <name type="scientific">Mycoplasmopsis ciconiae</name>
    <dbReference type="NCBI Taxonomy" id="561067"/>
    <lineage>
        <taxon>Bacteria</taxon>
        <taxon>Bacillati</taxon>
        <taxon>Mycoplasmatota</taxon>
        <taxon>Mycoplasmoidales</taxon>
        <taxon>Metamycoplasmataceae</taxon>
        <taxon>Mycoplasmopsis</taxon>
    </lineage>
</organism>
<protein>
    <recommendedName>
        <fullName evidence="8">ATP synthase subunit delta</fullName>
    </recommendedName>
    <alternativeName>
        <fullName evidence="8">ATP synthase F(1) sector subunit delta</fullName>
    </alternativeName>
    <alternativeName>
        <fullName evidence="8">F-type ATPase subunit delta</fullName>
        <shortName evidence="8">F-ATPase subunit delta</shortName>
    </alternativeName>
</protein>
<keyword evidence="5 8" id="KW-0472">Membrane</keyword>
<evidence type="ECO:0000256" key="4">
    <source>
        <dbReference type="ARBA" id="ARBA00023065"/>
    </source>
</evidence>
<dbReference type="SUPFAM" id="SSF47928">
    <property type="entry name" value="N-terminal domain of the delta subunit of the F1F0-ATP synthase"/>
    <property type="match status" value="1"/>
</dbReference>
<name>A0ABU7MKP9_9BACT</name>
<comment type="similarity">
    <text evidence="8">Belongs to the ATPase delta chain family.</text>
</comment>
<dbReference type="PANTHER" id="PTHR11910">
    <property type="entry name" value="ATP SYNTHASE DELTA CHAIN"/>
    <property type="match status" value="1"/>
</dbReference>
<keyword evidence="2 8" id="KW-0813">Transport</keyword>
<dbReference type="InterPro" id="IPR000711">
    <property type="entry name" value="ATPase_OSCP/dsu"/>
</dbReference>
<evidence type="ECO:0000256" key="8">
    <source>
        <dbReference type="HAMAP-Rule" id="MF_01416"/>
    </source>
</evidence>
<gene>
    <name evidence="8 9" type="primary">atpH</name>
    <name evidence="9" type="ORF">V2E24_00740</name>
</gene>
<evidence type="ECO:0000313" key="10">
    <source>
        <dbReference type="Proteomes" id="UP001344817"/>
    </source>
</evidence>
<evidence type="ECO:0000256" key="3">
    <source>
        <dbReference type="ARBA" id="ARBA00022781"/>
    </source>
</evidence>
<comment type="subcellular location">
    <subcellularLocation>
        <location evidence="8">Cell membrane</location>
        <topology evidence="8">Peripheral membrane protein</topology>
    </subcellularLocation>
    <subcellularLocation>
        <location evidence="1">Membrane</location>
    </subcellularLocation>
</comment>
<keyword evidence="7 8" id="KW-0066">ATP synthesis</keyword>
<dbReference type="Gene3D" id="1.10.520.20">
    <property type="entry name" value="N-terminal domain of the delta subunit of the F1F0-ATP synthase"/>
    <property type="match status" value="1"/>
</dbReference>
<proteinExistence type="inferred from homology"/>
<evidence type="ECO:0000256" key="2">
    <source>
        <dbReference type="ARBA" id="ARBA00022448"/>
    </source>
</evidence>